<evidence type="ECO:0000313" key="3">
    <source>
        <dbReference type="Proteomes" id="UP000242497"/>
    </source>
</evidence>
<protein>
    <recommendedName>
        <fullName evidence="1">Wadjet protein JetD C-terminal domain-containing protein</fullName>
    </recommendedName>
</protein>
<dbReference type="Pfam" id="PF09983">
    <property type="entry name" value="JetD_C"/>
    <property type="match status" value="1"/>
</dbReference>
<dbReference type="GO" id="GO:0003677">
    <property type="term" value="F:DNA binding"/>
    <property type="evidence" value="ECO:0007669"/>
    <property type="project" value="InterPro"/>
</dbReference>
<accession>A0A1M6RFF0</accession>
<evidence type="ECO:0000313" key="2">
    <source>
        <dbReference type="EMBL" id="SHK31189.1"/>
    </source>
</evidence>
<dbReference type="RefSeq" id="WP_072889760.1">
    <property type="nucleotide sequence ID" value="NZ_FRAE01000056.1"/>
</dbReference>
<dbReference type="OrthoDB" id="186173at2"/>
<dbReference type="Proteomes" id="UP000242497">
    <property type="component" value="Unassembled WGS sequence"/>
</dbReference>
<gene>
    <name evidence="2" type="ORF">SAMN02744037_02098</name>
</gene>
<dbReference type="GO" id="GO:0005694">
    <property type="term" value="C:chromosome"/>
    <property type="evidence" value="ECO:0007669"/>
    <property type="project" value="InterPro"/>
</dbReference>
<dbReference type="Gene3D" id="3.40.1360.10">
    <property type="match status" value="1"/>
</dbReference>
<sequence length="402" mass="48206">MKNYSKLILNKLIDKYEKSSLYKGDNKVNVNIYFKFNKKELPNYYNELEFEYKENINEECINLENKDYIKIHWKKYQENNIIEKVKLNIEKLDEIYNYLNRVKKSSLEEETINLLNNYLYTNTWIDEFLKDMIKLLKEKRSVKKYLDIENQNLIKDLIRGVIGVVNQKTEIPKRVLSIKLFNDSKKLEKIENKIKRIMIDYGNFNPDIDVFSESNVIKNPTYIYLKGKGILKINNETIDLEKLNGEIGLSSSLIEKLEIKSLNVKKVITIENLTAFHFYNVNNELIIYLGGYHNFVRRNLLKKIYDFNNKLTFYHWSDIDLGGFRIINHLREKAGILFKPYLMDKKTLIKYREKAMAIDDDKYTKELEKLLSSDEYKEFHEVIDYMIKNKIRLEQEGILNFY</sequence>
<evidence type="ECO:0000259" key="1">
    <source>
        <dbReference type="Pfam" id="PF09983"/>
    </source>
</evidence>
<name>A0A1M6RFF0_9FIRM</name>
<organism evidence="2 3">
    <name type="scientific">Tepidibacter formicigenes DSM 15518</name>
    <dbReference type="NCBI Taxonomy" id="1123349"/>
    <lineage>
        <taxon>Bacteria</taxon>
        <taxon>Bacillati</taxon>
        <taxon>Bacillota</taxon>
        <taxon>Clostridia</taxon>
        <taxon>Peptostreptococcales</taxon>
        <taxon>Peptostreptococcaceae</taxon>
        <taxon>Tepidibacter</taxon>
    </lineage>
</organism>
<feature type="domain" description="Wadjet protein JetD C-terminal" evidence="1">
    <location>
        <begin position="251"/>
        <end position="398"/>
    </location>
</feature>
<dbReference type="AlphaFoldDB" id="A0A1M6RFF0"/>
<reference evidence="3" key="1">
    <citation type="submission" date="2016-11" db="EMBL/GenBank/DDBJ databases">
        <authorList>
            <person name="Varghese N."/>
            <person name="Submissions S."/>
        </authorList>
    </citation>
    <scope>NUCLEOTIDE SEQUENCE [LARGE SCALE GENOMIC DNA]</scope>
    <source>
        <strain evidence="3">DSM 15518</strain>
    </source>
</reference>
<dbReference type="InterPro" id="IPR036078">
    <property type="entry name" value="Spo11/TopoVI_A_sf"/>
</dbReference>
<keyword evidence="3" id="KW-1185">Reference proteome</keyword>
<dbReference type="STRING" id="1123349.SAMN02744037_02098"/>
<dbReference type="InterPro" id="IPR024534">
    <property type="entry name" value="JetD_C"/>
</dbReference>
<dbReference type="EMBL" id="FRAE01000056">
    <property type="protein sequence ID" value="SHK31189.1"/>
    <property type="molecule type" value="Genomic_DNA"/>
</dbReference>
<dbReference type="SUPFAM" id="SSF56726">
    <property type="entry name" value="DNA topoisomerase IV, alpha subunit"/>
    <property type="match status" value="1"/>
</dbReference>
<proteinExistence type="predicted"/>